<dbReference type="InterPro" id="IPR036427">
    <property type="entry name" value="Bromodomain-like_sf"/>
</dbReference>
<evidence type="ECO:0000313" key="5">
    <source>
        <dbReference type="EMBL" id="CAL8118641.1"/>
    </source>
</evidence>
<evidence type="ECO:0008006" key="7">
    <source>
        <dbReference type="Google" id="ProtNLM"/>
    </source>
</evidence>
<dbReference type="SUPFAM" id="SSF63748">
    <property type="entry name" value="Tudor/PWWP/MBT"/>
    <property type="match status" value="1"/>
</dbReference>
<sequence length="419" mass="48525">MSSFTLPYLDFKIVKVSSNGTSSGLPNSEYEGERWWKEGQRARTCVCLSSKMTLRTFGDMYCWCCHVEDAMYSCKKCPRSYHRRCVFEMPNYPEPIFNPESMDPSTMDSCPECVAADETVLYSMKNVLPPQLNYILHYVIGKLKSDIFMFENFYEIPKPKAHTRSSAVIVKFMDIFTLERNVRHEVYKSLEGFFGDAKWIRHNVAVLSGRRCDEMTNVEKLIHLIASEMLTIDLCHECYVRKQGDHPLENWFMTACSLPHLLGWAKTDGMTYWPVKIMGIDLGKKIAIVHSFGEHKQLELPLRDCLIYSHDSPTSNKKLQGQLHGWKKACKEMRRHMEQVEEKHGKVVLAEEKVRIRCTLSEAVQRMFPDWKLKIMNATTLRYGDDDDLDNVEGLDQEVVQHQHNVDNDSSSTTSTDEE</sequence>
<keyword evidence="3" id="KW-0862">Zinc</keyword>
<accession>A0ABP1R376</accession>
<dbReference type="Gene3D" id="1.20.920.10">
    <property type="entry name" value="Bromodomain-like"/>
    <property type="match status" value="1"/>
</dbReference>
<dbReference type="SUPFAM" id="SSF47370">
    <property type="entry name" value="Bromodomain"/>
    <property type="match status" value="1"/>
</dbReference>
<dbReference type="PANTHER" id="PTHR46453:SF5">
    <property type="entry name" value="PROTEIN KINASE C-BINDING PROTEIN 1 ISOFORM X1"/>
    <property type="match status" value="1"/>
</dbReference>
<organism evidence="5 6">
    <name type="scientific">Orchesella dallaii</name>
    <dbReference type="NCBI Taxonomy" id="48710"/>
    <lineage>
        <taxon>Eukaryota</taxon>
        <taxon>Metazoa</taxon>
        <taxon>Ecdysozoa</taxon>
        <taxon>Arthropoda</taxon>
        <taxon>Hexapoda</taxon>
        <taxon>Collembola</taxon>
        <taxon>Entomobryomorpha</taxon>
        <taxon>Entomobryoidea</taxon>
        <taxon>Orchesellidae</taxon>
        <taxon>Orchesellinae</taxon>
        <taxon>Orchesella</taxon>
    </lineage>
</organism>
<dbReference type="InterPro" id="IPR013083">
    <property type="entry name" value="Znf_RING/FYVE/PHD"/>
</dbReference>
<evidence type="ECO:0000256" key="3">
    <source>
        <dbReference type="ARBA" id="ARBA00022833"/>
    </source>
</evidence>
<dbReference type="EMBL" id="CAXLJM020000057">
    <property type="protein sequence ID" value="CAL8118641.1"/>
    <property type="molecule type" value="Genomic_DNA"/>
</dbReference>
<evidence type="ECO:0000256" key="2">
    <source>
        <dbReference type="ARBA" id="ARBA00022771"/>
    </source>
</evidence>
<dbReference type="Proteomes" id="UP001642540">
    <property type="component" value="Unassembled WGS sequence"/>
</dbReference>
<keyword evidence="4" id="KW-0103">Bromodomain</keyword>
<dbReference type="PANTHER" id="PTHR46453">
    <property type="entry name" value="PROTEIN KINASE C-BINDING PROTEIN 1"/>
    <property type="match status" value="1"/>
</dbReference>
<keyword evidence="6" id="KW-1185">Reference proteome</keyword>
<name>A0ABP1R376_9HEXA</name>
<keyword evidence="2" id="KW-0863">Zinc-finger</keyword>
<dbReference type="Gene3D" id="2.30.30.140">
    <property type="match status" value="1"/>
</dbReference>
<dbReference type="Gene3D" id="3.30.40.10">
    <property type="entry name" value="Zinc/RING finger domain, C3HC4 (zinc finger)"/>
    <property type="match status" value="1"/>
</dbReference>
<comment type="caution">
    <text evidence="5">The sequence shown here is derived from an EMBL/GenBank/DDBJ whole genome shotgun (WGS) entry which is preliminary data.</text>
</comment>
<keyword evidence="1" id="KW-0479">Metal-binding</keyword>
<evidence type="ECO:0000313" key="6">
    <source>
        <dbReference type="Proteomes" id="UP001642540"/>
    </source>
</evidence>
<evidence type="ECO:0000256" key="4">
    <source>
        <dbReference type="ARBA" id="ARBA00023117"/>
    </source>
</evidence>
<proteinExistence type="predicted"/>
<evidence type="ECO:0000256" key="1">
    <source>
        <dbReference type="ARBA" id="ARBA00022723"/>
    </source>
</evidence>
<protein>
    <recommendedName>
        <fullName evidence="7">Protein kinase C-binding protein 1</fullName>
    </recommendedName>
</protein>
<reference evidence="5 6" key="1">
    <citation type="submission" date="2024-08" db="EMBL/GenBank/DDBJ databases">
        <authorList>
            <person name="Cucini C."/>
            <person name="Frati F."/>
        </authorList>
    </citation>
    <scope>NUCLEOTIDE SEQUENCE [LARGE SCALE GENOMIC DNA]</scope>
</reference>
<gene>
    <name evidence="5" type="ORF">ODALV1_LOCUS18224</name>
</gene>